<dbReference type="PIRSF" id="PIRSF021292">
    <property type="entry name" value="Competence_ComGD"/>
    <property type="match status" value="1"/>
</dbReference>
<protein>
    <submittedName>
        <fullName evidence="1">Type II secretion system protein</fullName>
    </submittedName>
</protein>
<dbReference type="RefSeq" id="WP_243365116.1">
    <property type="nucleotide sequence ID" value="NZ_CP094348.1"/>
</dbReference>
<reference evidence="1" key="2">
    <citation type="submission" date="2022-04" db="EMBL/GenBank/DDBJ databases">
        <title>Antimicrobial genetic elements in methicillin-resistant Macrococcus armenti.</title>
        <authorList>
            <person name="Keller J.E."/>
            <person name="Schwendener S."/>
            <person name="Pantucek R."/>
            <person name="Perreten V."/>
        </authorList>
    </citation>
    <scope>NUCLEOTIDE SEQUENCE</scope>
    <source>
        <strain evidence="1">CCM 2609</strain>
    </source>
</reference>
<name>A0ABY3ZSD0_9STAP</name>
<dbReference type="InterPro" id="IPR016785">
    <property type="entry name" value="ComGD"/>
</dbReference>
<keyword evidence="2" id="KW-1185">Reference proteome</keyword>
<proteinExistence type="predicted"/>
<sequence length="141" mass="16384">MVKAFSYIEMVLVLMAVMLLILLAPANRIDFSHYEQDEINAELIALLNYYQTKAIATKSVIYVSFPPGSDTIFIKSSQLSLDYHYKIKNGMIDKRNNTTNTQFYFDGHGINKGGTVHYRINQTHYKIIFQLQWGRIRIEKL</sequence>
<gene>
    <name evidence="1" type="ORF">MRZ06_06625</name>
</gene>
<dbReference type="EMBL" id="CP094348">
    <property type="protein sequence ID" value="UOB19723.1"/>
    <property type="molecule type" value="Genomic_DNA"/>
</dbReference>
<accession>A0ABY3ZSD0</accession>
<organism evidence="1 2">
    <name type="scientific">Macrococcus armenti</name>
    <dbReference type="NCBI Taxonomy" id="2875764"/>
    <lineage>
        <taxon>Bacteria</taxon>
        <taxon>Bacillati</taxon>
        <taxon>Bacillota</taxon>
        <taxon>Bacilli</taxon>
        <taxon>Bacillales</taxon>
        <taxon>Staphylococcaceae</taxon>
        <taxon>Macrococcus</taxon>
    </lineage>
</organism>
<evidence type="ECO:0000313" key="2">
    <source>
        <dbReference type="Proteomes" id="UP000830343"/>
    </source>
</evidence>
<dbReference type="Proteomes" id="UP000830343">
    <property type="component" value="Chromosome"/>
</dbReference>
<evidence type="ECO:0000313" key="1">
    <source>
        <dbReference type="EMBL" id="UOB19723.1"/>
    </source>
</evidence>
<reference evidence="1" key="1">
    <citation type="submission" date="2022-03" db="EMBL/GenBank/DDBJ databases">
        <authorList>
            <person name="Vrbovska V."/>
            <person name="Kovarovic V."/>
            <person name="Botka T."/>
            <person name="Pantucek R."/>
        </authorList>
    </citation>
    <scope>NUCLEOTIDE SEQUENCE</scope>
    <source>
        <strain evidence="1">CCM 2609</strain>
    </source>
</reference>